<proteinExistence type="predicted"/>
<dbReference type="AlphaFoldDB" id="A0A0A9B801"/>
<reference evidence="1" key="2">
    <citation type="journal article" date="2015" name="Data Brief">
        <title>Shoot transcriptome of the giant reed, Arundo donax.</title>
        <authorList>
            <person name="Barrero R.A."/>
            <person name="Guerrero F.D."/>
            <person name="Moolhuijzen P."/>
            <person name="Goolsby J.A."/>
            <person name="Tidwell J."/>
            <person name="Bellgard S.E."/>
            <person name="Bellgard M.I."/>
        </authorList>
    </citation>
    <scope>NUCLEOTIDE SEQUENCE</scope>
    <source>
        <tissue evidence="1">Shoot tissue taken approximately 20 cm above the soil surface</tissue>
    </source>
</reference>
<protein>
    <submittedName>
        <fullName evidence="1">Uncharacterized protein</fullName>
    </submittedName>
</protein>
<dbReference type="EMBL" id="GBRH01242478">
    <property type="protein sequence ID" value="JAD55417.1"/>
    <property type="molecule type" value="Transcribed_RNA"/>
</dbReference>
<reference evidence="1" key="1">
    <citation type="submission" date="2014-09" db="EMBL/GenBank/DDBJ databases">
        <authorList>
            <person name="Magalhaes I.L.F."/>
            <person name="Oliveira U."/>
            <person name="Santos F.R."/>
            <person name="Vidigal T.H.D.A."/>
            <person name="Brescovit A.D."/>
            <person name="Santos A.J."/>
        </authorList>
    </citation>
    <scope>NUCLEOTIDE SEQUENCE</scope>
    <source>
        <tissue evidence="1">Shoot tissue taken approximately 20 cm above the soil surface</tissue>
    </source>
</reference>
<evidence type="ECO:0000313" key="1">
    <source>
        <dbReference type="EMBL" id="JAD55417.1"/>
    </source>
</evidence>
<accession>A0A0A9B801</accession>
<sequence>MAKLSKGLLCPNLLPAVSVDCSTKGHVRVHQ</sequence>
<name>A0A0A9B801_ARUDO</name>
<organism evidence="1">
    <name type="scientific">Arundo donax</name>
    <name type="common">Giant reed</name>
    <name type="synonym">Donax arundinaceus</name>
    <dbReference type="NCBI Taxonomy" id="35708"/>
    <lineage>
        <taxon>Eukaryota</taxon>
        <taxon>Viridiplantae</taxon>
        <taxon>Streptophyta</taxon>
        <taxon>Embryophyta</taxon>
        <taxon>Tracheophyta</taxon>
        <taxon>Spermatophyta</taxon>
        <taxon>Magnoliopsida</taxon>
        <taxon>Liliopsida</taxon>
        <taxon>Poales</taxon>
        <taxon>Poaceae</taxon>
        <taxon>PACMAD clade</taxon>
        <taxon>Arundinoideae</taxon>
        <taxon>Arundineae</taxon>
        <taxon>Arundo</taxon>
    </lineage>
</organism>